<evidence type="ECO:0000259" key="10">
    <source>
        <dbReference type="PROSITE" id="PS50928"/>
    </source>
</evidence>
<gene>
    <name evidence="11" type="ORF">RUMOBE_00240</name>
</gene>
<dbReference type="PANTHER" id="PTHR30614:SF20">
    <property type="entry name" value="GLUTAMINE TRANSPORT SYSTEM PERMEASE PROTEIN GLNP"/>
    <property type="match status" value="1"/>
</dbReference>
<evidence type="ECO:0000256" key="9">
    <source>
        <dbReference type="RuleBase" id="RU363032"/>
    </source>
</evidence>
<dbReference type="CDD" id="cd06261">
    <property type="entry name" value="TM_PBP2"/>
    <property type="match status" value="1"/>
</dbReference>
<accession>A5ZMM3</accession>
<dbReference type="GO" id="GO:0006865">
    <property type="term" value="P:amino acid transport"/>
    <property type="evidence" value="ECO:0007669"/>
    <property type="project" value="UniProtKB-KW"/>
</dbReference>
<feature type="transmembrane region" description="Helical" evidence="9">
    <location>
        <begin position="35"/>
        <end position="58"/>
    </location>
</feature>
<dbReference type="InterPro" id="IPR000515">
    <property type="entry name" value="MetI-like"/>
</dbReference>
<sequence length="272" mass="30337">MKINYTMKGVYMDSFIKLSNFGKIAPYAQLFRQGLLVTVLLSLFTVAIGFVLALILALMRMSNIRPFRALAVDRNGHLREGGPLVWLSKFNPLSFIATAYVEILRSTPVLVQIFIIYYGVFGMIDLPSFQLFGFIKFNRFFPGVVALGMNSGAYLCEIMRAGIQSIDQGQTEAARSLGLSQTMNLRYIILPQALKNILPAIANEFVVIIKESAITYTIGVQDIMSAVNAVKGATFIIIEPLLVATAIYFCLCFPTSKLIAYFERRMSHGDKR</sequence>
<name>A5ZMM3_9FIRM</name>
<dbReference type="InterPro" id="IPR010065">
    <property type="entry name" value="AA_ABC_transptr_permease_3TM"/>
</dbReference>
<keyword evidence="3 9" id="KW-0813">Transport</keyword>
<dbReference type="InterPro" id="IPR043429">
    <property type="entry name" value="ArtM/GltK/GlnP/TcyL/YhdX-like"/>
</dbReference>
<dbReference type="GO" id="GO:0022857">
    <property type="term" value="F:transmembrane transporter activity"/>
    <property type="evidence" value="ECO:0007669"/>
    <property type="project" value="InterPro"/>
</dbReference>
<evidence type="ECO:0000313" key="11">
    <source>
        <dbReference type="EMBL" id="EDM89117.1"/>
    </source>
</evidence>
<dbReference type="Proteomes" id="UP000006002">
    <property type="component" value="Unassembled WGS sequence"/>
</dbReference>
<reference evidence="11 12" key="1">
    <citation type="submission" date="2007-03" db="EMBL/GenBank/DDBJ databases">
        <authorList>
            <person name="Fulton L."/>
            <person name="Clifton S."/>
            <person name="Fulton B."/>
            <person name="Xu J."/>
            <person name="Minx P."/>
            <person name="Pepin K.H."/>
            <person name="Johnson M."/>
            <person name="Thiruvilangam P."/>
            <person name="Bhonagiri V."/>
            <person name="Nash W.E."/>
            <person name="Mardis E.R."/>
            <person name="Wilson R.K."/>
        </authorList>
    </citation>
    <scope>NUCLEOTIDE SEQUENCE [LARGE SCALE GENOMIC DNA]</scope>
    <source>
        <strain evidence="11 12">ATCC 29174</strain>
    </source>
</reference>
<dbReference type="InterPro" id="IPR035906">
    <property type="entry name" value="MetI-like_sf"/>
</dbReference>
<evidence type="ECO:0000256" key="1">
    <source>
        <dbReference type="ARBA" id="ARBA00004651"/>
    </source>
</evidence>
<evidence type="ECO:0000256" key="8">
    <source>
        <dbReference type="ARBA" id="ARBA00023136"/>
    </source>
</evidence>
<evidence type="ECO:0000256" key="7">
    <source>
        <dbReference type="ARBA" id="ARBA00022989"/>
    </source>
</evidence>
<dbReference type="AlphaFoldDB" id="A5ZMM3"/>
<dbReference type="Pfam" id="PF00528">
    <property type="entry name" value="BPD_transp_1"/>
    <property type="match status" value="1"/>
</dbReference>
<dbReference type="EMBL" id="AAVO02000001">
    <property type="protein sequence ID" value="EDM89117.1"/>
    <property type="molecule type" value="Genomic_DNA"/>
</dbReference>
<keyword evidence="8 9" id="KW-0472">Membrane</keyword>
<feature type="domain" description="ABC transmembrane type-1" evidence="10">
    <location>
        <begin position="35"/>
        <end position="260"/>
    </location>
</feature>
<comment type="caution">
    <text evidence="11">The sequence shown here is derived from an EMBL/GenBank/DDBJ whole genome shotgun (WGS) entry which is preliminary data.</text>
</comment>
<dbReference type="PROSITE" id="PS50928">
    <property type="entry name" value="ABC_TM1"/>
    <property type="match status" value="1"/>
</dbReference>
<dbReference type="HOGENOM" id="CLU_019602_1_1_9"/>
<organism evidence="11 12">
    <name type="scientific">Blautia obeum ATCC 29174</name>
    <dbReference type="NCBI Taxonomy" id="411459"/>
    <lineage>
        <taxon>Bacteria</taxon>
        <taxon>Bacillati</taxon>
        <taxon>Bacillota</taxon>
        <taxon>Clostridia</taxon>
        <taxon>Lachnospirales</taxon>
        <taxon>Lachnospiraceae</taxon>
        <taxon>Blautia</taxon>
    </lineage>
</organism>
<comment type="subcellular location">
    <subcellularLocation>
        <location evidence="1 9">Cell membrane</location>
        <topology evidence="1 9">Multi-pass membrane protein</topology>
    </subcellularLocation>
</comment>
<keyword evidence="4" id="KW-1003">Cell membrane</keyword>
<comment type="similarity">
    <text evidence="2">Belongs to the binding-protein-dependent transport system permease family. HisMQ subfamily.</text>
</comment>
<dbReference type="PANTHER" id="PTHR30614">
    <property type="entry name" value="MEMBRANE COMPONENT OF AMINO ACID ABC TRANSPORTER"/>
    <property type="match status" value="1"/>
</dbReference>
<protein>
    <submittedName>
        <fullName evidence="11">ABC transporter, permease protein</fullName>
    </submittedName>
</protein>
<evidence type="ECO:0000313" key="12">
    <source>
        <dbReference type="Proteomes" id="UP000006002"/>
    </source>
</evidence>
<dbReference type="eggNOG" id="COG0765">
    <property type="taxonomic scope" value="Bacteria"/>
</dbReference>
<evidence type="ECO:0000256" key="4">
    <source>
        <dbReference type="ARBA" id="ARBA00022475"/>
    </source>
</evidence>
<feature type="transmembrane region" description="Helical" evidence="9">
    <location>
        <begin position="241"/>
        <end position="262"/>
    </location>
</feature>
<keyword evidence="6" id="KW-0029">Amino-acid transport</keyword>
<keyword evidence="7 9" id="KW-1133">Transmembrane helix</keyword>
<evidence type="ECO:0000256" key="2">
    <source>
        <dbReference type="ARBA" id="ARBA00010072"/>
    </source>
</evidence>
<evidence type="ECO:0000256" key="5">
    <source>
        <dbReference type="ARBA" id="ARBA00022692"/>
    </source>
</evidence>
<evidence type="ECO:0000256" key="6">
    <source>
        <dbReference type="ARBA" id="ARBA00022970"/>
    </source>
</evidence>
<evidence type="ECO:0000256" key="3">
    <source>
        <dbReference type="ARBA" id="ARBA00022448"/>
    </source>
</evidence>
<dbReference type="SUPFAM" id="SSF161098">
    <property type="entry name" value="MetI-like"/>
    <property type="match status" value="2"/>
</dbReference>
<dbReference type="GO" id="GO:0043190">
    <property type="term" value="C:ATP-binding cassette (ABC) transporter complex"/>
    <property type="evidence" value="ECO:0007669"/>
    <property type="project" value="InterPro"/>
</dbReference>
<dbReference type="NCBIfam" id="TIGR01726">
    <property type="entry name" value="HEQRo_perm_3TM"/>
    <property type="match status" value="1"/>
</dbReference>
<keyword evidence="5 9" id="KW-0812">Transmembrane</keyword>
<proteinExistence type="inferred from homology"/>
<reference evidence="11 12" key="2">
    <citation type="submission" date="2007-04" db="EMBL/GenBank/DDBJ databases">
        <title>Draft genome sequence of Ruminococcus obeum (ATCC 29174).</title>
        <authorList>
            <person name="Sudarsanam P."/>
            <person name="Ley R."/>
            <person name="Guruge J."/>
            <person name="Turnbaugh P.J."/>
            <person name="Mahowald M."/>
            <person name="Liep D."/>
            <person name="Gordon J."/>
        </authorList>
    </citation>
    <scope>NUCLEOTIDE SEQUENCE [LARGE SCALE GENOMIC DNA]</scope>
    <source>
        <strain evidence="11 12">ATCC 29174</strain>
    </source>
</reference>
<feature type="transmembrane region" description="Helical" evidence="9">
    <location>
        <begin position="115"/>
        <end position="135"/>
    </location>
</feature>
<dbReference type="Gene3D" id="1.10.3720.10">
    <property type="entry name" value="MetI-like"/>
    <property type="match status" value="1"/>
</dbReference>